<gene>
    <name evidence="6" type="ORF">B0I71DRAFT_127824</name>
    <name evidence="5" type="ORF">YALI1_E25999g</name>
</gene>
<comment type="similarity">
    <text evidence="2">Belongs to the PAF1 family.</text>
</comment>
<protein>
    <submittedName>
        <fullName evidence="6">RNA polymerase II-associated</fullName>
    </submittedName>
</protein>
<evidence type="ECO:0000256" key="4">
    <source>
        <dbReference type="SAM" id="MobiDB-lite"/>
    </source>
</evidence>
<evidence type="ECO:0000313" key="6">
    <source>
        <dbReference type="EMBL" id="RDW28256.1"/>
    </source>
</evidence>
<dbReference type="GO" id="GO:0006368">
    <property type="term" value="P:transcription elongation by RNA polymerase II"/>
    <property type="evidence" value="ECO:0007669"/>
    <property type="project" value="InterPro"/>
</dbReference>
<organism evidence="5 7">
    <name type="scientific">Yarrowia lipolytica</name>
    <name type="common">Candida lipolytica</name>
    <dbReference type="NCBI Taxonomy" id="4952"/>
    <lineage>
        <taxon>Eukaryota</taxon>
        <taxon>Fungi</taxon>
        <taxon>Dikarya</taxon>
        <taxon>Ascomycota</taxon>
        <taxon>Saccharomycotina</taxon>
        <taxon>Dipodascomycetes</taxon>
        <taxon>Dipodascales</taxon>
        <taxon>Dipodascales incertae sedis</taxon>
        <taxon>Yarrowia</taxon>
    </lineage>
</organism>
<dbReference type="KEGG" id="yli:2911966"/>
<dbReference type="PANTHER" id="PTHR23188">
    <property type="entry name" value="RNA POLYMERASE II-ASSOCIATED FACTOR 1 HOMOLOG"/>
    <property type="match status" value="1"/>
</dbReference>
<name>A0A1H6PQ28_YARLL</name>
<reference evidence="6 8" key="2">
    <citation type="submission" date="2018-07" db="EMBL/GenBank/DDBJ databases">
        <title>Draft Genome Assemblies for Five Robust Yarrowia lipolytica Strains Exhibiting High Lipid Production and Pentose Sugar Utilization and Sugar Alcohol Secretion from Undetoxified Lignocellulosic Biomass Hydrolysates.</title>
        <authorList>
            <consortium name="DOE Joint Genome Institute"/>
            <person name="Walker C."/>
            <person name="Ryu S."/>
            <person name="Na H."/>
            <person name="Zane M."/>
            <person name="LaButti K."/>
            <person name="Lipzen A."/>
            <person name="Haridas S."/>
            <person name="Barry K."/>
            <person name="Grigoriev I.V."/>
            <person name="Quarterman J."/>
            <person name="Slininger P."/>
            <person name="Dien B."/>
            <person name="Trinh C.T."/>
        </authorList>
    </citation>
    <scope>NUCLEOTIDE SEQUENCE [LARGE SCALE GENOMIC DNA]</scope>
    <source>
        <strain evidence="6 8">YB392</strain>
    </source>
</reference>
<dbReference type="InterPro" id="IPR007133">
    <property type="entry name" value="RNA_pol_II-assoc_Paf1"/>
</dbReference>
<feature type="region of interest" description="Disordered" evidence="4">
    <location>
        <begin position="357"/>
        <end position="386"/>
    </location>
</feature>
<dbReference type="AlphaFoldDB" id="A0A1H6PQ28"/>
<dbReference type="Proteomes" id="UP000182444">
    <property type="component" value="Chromosome 1E"/>
</dbReference>
<keyword evidence="3" id="KW-0539">Nucleus</keyword>
<reference evidence="5 7" key="1">
    <citation type="journal article" date="2016" name="PLoS ONE">
        <title>Sequence Assembly of Yarrowia lipolytica Strain W29/CLIB89 Shows Transposable Element Diversity.</title>
        <authorList>
            <person name="Magnan C."/>
            <person name="Yu J."/>
            <person name="Chang I."/>
            <person name="Jahn E."/>
            <person name="Kanomata Y."/>
            <person name="Wu J."/>
            <person name="Zeller M."/>
            <person name="Oakes M."/>
            <person name="Baldi P."/>
            <person name="Sandmeyer S."/>
        </authorList>
    </citation>
    <scope>NUCLEOTIDE SEQUENCE [LARGE SCALE GENOMIC DNA]</scope>
    <source>
        <strain evidence="5">CLIB89</strain>
        <strain evidence="7">CLIB89(W29)</strain>
    </source>
</reference>
<dbReference type="GO" id="GO:0016593">
    <property type="term" value="C:Cdc73/Paf1 complex"/>
    <property type="evidence" value="ECO:0007669"/>
    <property type="project" value="InterPro"/>
</dbReference>
<dbReference type="PANTHER" id="PTHR23188:SF12">
    <property type="entry name" value="RNA POLYMERASE II-ASSOCIATED FACTOR 1 HOMOLOG"/>
    <property type="match status" value="1"/>
</dbReference>
<accession>A0A1H6PQ28</accession>
<dbReference type="GeneID" id="2911966"/>
<comment type="subcellular location">
    <subcellularLocation>
        <location evidence="1">Nucleus</location>
    </subcellularLocation>
</comment>
<dbReference type="GO" id="GO:0003682">
    <property type="term" value="F:chromatin binding"/>
    <property type="evidence" value="ECO:0007669"/>
    <property type="project" value="TreeGrafter"/>
</dbReference>
<evidence type="ECO:0000256" key="2">
    <source>
        <dbReference type="ARBA" id="ARBA00007560"/>
    </source>
</evidence>
<dbReference type="OrthoDB" id="10260285at2759"/>
<dbReference type="GO" id="GO:0000993">
    <property type="term" value="F:RNA polymerase II complex binding"/>
    <property type="evidence" value="ECO:0007669"/>
    <property type="project" value="TreeGrafter"/>
</dbReference>
<feature type="compositionally biased region" description="Acidic residues" evidence="4">
    <location>
        <begin position="373"/>
        <end position="386"/>
    </location>
</feature>
<evidence type="ECO:0000313" key="7">
    <source>
        <dbReference type="Proteomes" id="UP000182444"/>
    </source>
</evidence>
<dbReference type="OMA" id="LVCRIKY"/>
<dbReference type="Pfam" id="PF03985">
    <property type="entry name" value="Paf1"/>
    <property type="match status" value="1"/>
</dbReference>
<evidence type="ECO:0000256" key="1">
    <source>
        <dbReference type="ARBA" id="ARBA00004123"/>
    </source>
</evidence>
<proteinExistence type="inferred from homology"/>
<dbReference type="RefSeq" id="XP_504253.1">
    <property type="nucleotide sequence ID" value="XM_504253.1"/>
</dbReference>
<sequence>MSRRQDYLVRVRYQNELPPPELPPKMLNIPVPPEKLTSLGINILSDMQRRESPQINVDNDLGMPLDLTEIRGVFEQDDESGLLPLENLPELDPRDLVLLKEPQSTGNKSQPGVAFLRRTEYISSEVSGGRKLETLSASQRRLAQKTLEESFQDPESQLRAVEATFEAANTDIKTLKHPKKPHLTAVESFPILPNSQIFDLTFLTMKMVGSAVGVPPLPDGSPDPKMSVSLFRPMTLETDEWMSMFLTKDEESKDLKRQLDSTDEHVADDKHVYRFEHKRDYDMDLQMNASQFEEIVIDVDLDKPGSVAHYVPVQGKTNLKRRRVLKSLRSQIKEHNIAAIDLTLRDITAEESILRDNTRAEYDPVSYTVMDLPESEEEDEEDEDEE</sequence>
<dbReference type="EMBL" id="CP017557">
    <property type="protein sequence ID" value="AOW05777.1"/>
    <property type="molecule type" value="Genomic_DNA"/>
</dbReference>
<evidence type="ECO:0000256" key="3">
    <source>
        <dbReference type="ARBA" id="ARBA00023242"/>
    </source>
</evidence>
<dbReference type="VEuPathDB" id="FungiDB:YALI1_E25999g"/>
<dbReference type="EMBL" id="KZ858954">
    <property type="protein sequence ID" value="RDW28256.1"/>
    <property type="molecule type" value="Genomic_DNA"/>
</dbReference>
<evidence type="ECO:0000313" key="5">
    <source>
        <dbReference type="EMBL" id="AOW05777.1"/>
    </source>
</evidence>
<evidence type="ECO:0000313" key="8">
    <source>
        <dbReference type="Proteomes" id="UP000256601"/>
    </source>
</evidence>
<dbReference type="eggNOG" id="KOG2478">
    <property type="taxonomic scope" value="Eukaryota"/>
</dbReference>
<dbReference type="Proteomes" id="UP000256601">
    <property type="component" value="Unassembled WGS sequence"/>
</dbReference>
<dbReference type="VEuPathDB" id="FungiDB:YALI0_E22022g"/>